<feature type="compositionally biased region" description="Low complexity" evidence="9">
    <location>
        <begin position="450"/>
        <end position="465"/>
    </location>
</feature>
<dbReference type="Pfam" id="PF00225">
    <property type="entry name" value="Kinesin"/>
    <property type="match status" value="1"/>
</dbReference>
<feature type="compositionally biased region" description="Polar residues" evidence="9">
    <location>
        <begin position="1088"/>
        <end position="1100"/>
    </location>
</feature>
<feature type="compositionally biased region" description="Polar residues" evidence="9">
    <location>
        <begin position="474"/>
        <end position="487"/>
    </location>
</feature>
<keyword evidence="12" id="KW-1185">Reference proteome</keyword>
<keyword evidence="5 8" id="KW-0067">ATP-binding</keyword>
<comment type="caution">
    <text evidence="11">The sequence shown here is derived from an EMBL/GenBank/DDBJ whole genome shotgun (WGS) entry which is preliminary data.</text>
</comment>
<dbReference type="FunFam" id="3.40.850.10:FF:000147">
    <property type="entry name" value="kinesin-like protein CG14535"/>
    <property type="match status" value="1"/>
</dbReference>
<dbReference type="AlphaFoldDB" id="A0A8S1D332"/>
<feature type="domain" description="Kinesin motor" evidence="10">
    <location>
        <begin position="1"/>
        <end position="349"/>
    </location>
</feature>
<keyword evidence="2" id="KW-0963">Cytoplasm</keyword>
<keyword evidence="4 8" id="KW-0547">Nucleotide-binding</keyword>
<evidence type="ECO:0000256" key="2">
    <source>
        <dbReference type="ARBA" id="ARBA00022490"/>
    </source>
</evidence>
<dbReference type="PANTHER" id="PTHR21608:SF7">
    <property type="entry name" value="KINESIN-LIKE PROTEIN CG14535"/>
    <property type="match status" value="1"/>
</dbReference>
<sequence length="1172" mass="124981">MLRVASAAVASDACAASGASNVAASSSSFFNVDTRRKQVTLFDPATCGGASTAPEDRRVGVAAPKMFAFDAIFTADDSQSEVCSSALTDVIHAVINGSDGCLFCFGHARLGKSHTMLGNGDSQALGVIPCAISWLFRGINEQKQKTGARFSVRVSAVEVAGQSQHLRDLLAGYANDCEQSPGVYLRDDPLLGAQLQHHSELRVPTAEKAAFYLDAAVAARTRVSNVPGEEPRDSHLLYTLHVYQYSVDKSGKGGVAGGRSRLHLLDLGSCERGRTSGGIPLSGVANVLLAIFNGQKHLPYREQKLTQLLKECLGSLTCHVAMIAHVSPLAQNYMETLSTVQLAARIHRMRRRRIKFGCGAAGSGGSSGEDSRLPGTSSSDVDPSSSEQSADTVIYVGPSDDATDGEHPPVYIPSLNSGDNRCAMGKVLRGSSAERQPSSLRGSPAKAKLPSSSEGSPAKSAKSSKIPVRPSGATPKSPQVSRQTKTKTPGGKSDEQWIDGPRISRSKVAEARSLLKESHKRETWVDGPQAPGAPAAAVAVVATAVGTTAAPAAATAATATAGTTAIPATQGYGYMDNHKKCMIQRWVENQTVQIQQKLMKSQVVGQPEYKEMTQFKTCEDSETSPDAEESPELPPPQQQVTNPAEEPKEQAVLPPEVAEEEEDDEDCVSELPPPLPLLHQQHKQEASKDASVNNYELKLQILEERRRTMGADADVGGVDDIEIIEVEEPLEPVPMQDCCLQVTEEDIALCMGEFYMPESETEGDEHPLRVLSQENLTVVSTFTDSLSVTTDLDRGIPGSHSLLSEELLTSSSTDKIMFPRKLDPISKLHELYKNPGSLDTSKGPSRCQAITINDMLYGSTTAAPSAATTTAPDAKMCLACRQVMSRGLWYPSLAVEGSHLCTQHLQEHQSKSWYNSGVEPTVPEADQPLKLPKGIANSSIASLRHPDGASNPNLDKQEEPVIRSRFPGNGAASDHDDEPVESHEERTVTGKSDDDESTVITSSLPSSNPIAANTGSKTPRLTRLFAGARRSPGKSPQKSQGSKKQKTNRAPSSEGYDSGLDSVIVVTRTSKSPSHQVSGASGGCKRGASSTVHCESSGYESVQRDSECSSLASSHESNEGVEATPPPPPAQEQPPAPNSKKATASTNTGPTGWWRLFPSCARNKMRTPSVDW</sequence>
<evidence type="ECO:0000256" key="7">
    <source>
        <dbReference type="ARBA" id="ARBA00023212"/>
    </source>
</evidence>
<keyword evidence="6 8" id="KW-0505">Motor protein</keyword>
<feature type="region of interest" description="Disordered" evidence="9">
    <location>
        <begin position="964"/>
        <end position="1156"/>
    </location>
</feature>
<feature type="compositionally biased region" description="Low complexity" evidence="9">
    <location>
        <begin position="377"/>
        <end position="389"/>
    </location>
</feature>
<feature type="compositionally biased region" description="Acidic residues" evidence="9">
    <location>
        <begin position="620"/>
        <end position="631"/>
    </location>
</feature>
<feature type="compositionally biased region" description="Acidic residues" evidence="9">
    <location>
        <begin position="657"/>
        <end position="668"/>
    </location>
</feature>
<feature type="compositionally biased region" description="Polar residues" evidence="9">
    <location>
        <begin position="998"/>
        <end position="1019"/>
    </location>
</feature>
<dbReference type="GO" id="GO:0007018">
    <property type="term" value="P:microtubule-based movement"/>
    <property type="evidence" value="ECO:0007669"/>
    <property type="project" value="InterPro"/>
</dbReference>
<dbReference type="PROSITE" id="PS50067">
    <property type="entry name" value="KINESIN_MOTOR_2"/>
    <property type="match status" value="1"/>
</dbReference>
<feature type="compositionally biased region" description="Pro residues" evidence="9">
    <location>
        <begin position="1124"/>
        <end position="1137"/>
    </location>
</feature>
<evidence type="ECO:0000256" key="9">
    <source>
        <dbReference type="SAM" id="MobiDB-lite"/>
    </source>
</evidence>
<evidence type="ECO:0000313" key="11">
    <source>
        <dbReference type="EMBL" id="CAB3372186.1"/>
    </source>
</evidence>
<dbReference type="InterPro" id="IPR027640">
    <property type="entry name" value="Kinesin-like_fam"/>
</dbReference>
<dbReference type="InterPro" id="IPR027417">
    <property type="entry name" value="P-loop_NTPase"/>
</dbReference>
<dbReference type="Gene3D" id="3.40.850.10">
    <property type="entry name" value="Kinesin motor domain"/>
    <property type="match status" value="1"/>
</dbReference>
<feature type="compositionally biased region" description="Basic and acidic residues" evidence="9">
    <location>
        <begin position="980"/>
        <end position="992"/>
    </location>
</feature>
<protein>
    <recommendedName>
        <fullName evidence="10">Kinesin motor domain-containing protein</fullName>
    </recommendedName>
</protein>
<dbReference type="OrthoDB" id="8862460at2759"/>
<dbReference type="EMBL" id="CADEPI010000070">
    <property type="protein sequence ID" value="CAB3372186.1"/>
    <property type="molecule type" value="Genomic_DNA"/>
</dbReference>
<dbReference type="GO" id="GO:0003777">
    <property type="term" value="F:microtubule motor activity"/>
    <property type="evidence" value="ECO:0007669"/>
    <property type="project" value="InterPro"/>
</dbReference>
<evidence type="ECO:0000256" key="5">
    <source>
        <dbReference type="ARBA" id="ARBA00022840"/>
    </source>
</evidence>
<dbReference type="SMART" id="SM00129">
    <property type="entry name" value="KISc"/>
    <property type="match status" value="1"/>
</dbReference>
<gene>
    <name evidence="11" type="ORF">CLODIP_2_CD10910</name>
</gene>
<dbReference type="SUPFAM" id="SSF52540">
    <property type="entry name" value="P-loop containing nucleoside triphosphate hydrolases"/>
    <property type="match status" value="1"/>
</dbReference>
<organism evidence="11 12">
    <name type="scientific">Cloeon dipterum</name>
    <dbReference type="NCBI Taxonomy" id="197152"/>
    <lineage>
        <taxon>Eukaryota</taxon>
        <taxon>Metazoa</taxon>
        <taxon>Ecdysozoa</taxon>
        <taxon>Arthropoda</taxon>
        <taxon>Hexapoda</taxon>
        <taxon>Insecta</taxon>
        <taxon>Pterygota</taxon>
        <taxon>Palaeoptera</taxon>
        <taxon>Ephemeroptera</taxon>
        <taxon>Pisciforma</taxon>
        <taxon>Baetidae</taxon>
        <taxon>Cloeon</taxon>
    </lineage>
</organism>
<keyword evidence="3" id="KW-0493">Microtubule</keyword>
<proteinExistence type="inferred from homology"/>
<name>A0A8S1D332_9INSE</name>
<comment type="subcellular location">
    <subcellularLocation>
        <location evidence="1">Cytoplasm</location>
        <location evidence="1">Cytoskeleton</location>
    </subcellularLocation>
</comment>
<feature type="compositionally biased region" description="Polar residues" evidence="9">
    <location>
        <begin position="1140"/>
        <end position="1150"/>
    </location>
</feature>
<evidence type="ECO:0000256" key="8">
    <source>
        <dbReference type="PROSITE-ProRule" id="PRU00283"/>
    </source>
</evidence>
<evidence type="ECO:0000313" key="12">
    <source>
        <dbReference type="Proteomes" id="UP000494165"/>
    </source>
</evidence>
<evidence type="ECO:0000256" key="6">
    <source>
        <dbReference type="ARBA" id="ARBA00023175"/>
    </source>
</evidence>
<feature type="region of interest" description="Disordered" evidence="9">
    <location>
        <begin position="615"/>
        <end position="675"/>
    </location>
</feature>
<keyword evidence="7" id="KW-0206">Cytoskeleton</keyword>
<evidence type="ECO:0000256" key="1">
    <source>
        <dbReference type="ARBA" id="ARBA00004245"/>
    </source>
</evidence>
<dbReference type="GO" id="GO:0005524">
    <property type="term" value="F:ATP binding"/>
    <property type="evidence" value="ECO:0007669"/>
    <property type="project" value="UniProtKB-UniRule"/>
</dbReference>
<feature type="binding site" evidence="8">
    <location>
        <begin position="106"/>
        <end position="113"/>
    </location>
    <ligand>
        <name>ATP</name>
        <dbReference type="ChEBI" id="CHEBI:30616"/>
    </ligand>
</feature>
<dbReference type="GO" id="GO:0008017">
    <property type="term" value="F:microtubule binding"/>
    <property type="evidence" value="ECO:0007669"/>
    <property type="project" value="InterPro"/>
</dbReference>
<dbReference type="InterPro" id="IPR036961">
    <property type="entry name" value="Kinesin_motor_dom_sf"/>
</dbReference>
<accession>A0A8S1D332</accession>
<evidence type="ECO:0000256" key="4">
    <source>
        <dbReference type="ARBA" id="ARBA00022741"/>
    </source>
</evidence>
<reference evidence="11 12" key="1">
    <citation type="submission" date="2020-04" db="EMBL/GenBank/DDBJ databases">
        <authorList>
            <person name="Alioto T."/>
            <person name="Alioto T."/>
            <person name="Gomez Garrido J."/>
        </authorList>
    </citation>
    <scope>NUCLEOTIDE SEQUENCE [LARGE SCALE GENOMIC DNA]</scope>
</reference>
<feature type="compositionally biased region" description="Polar residues" evidence="9">
    <location>
        <begin position="1067"/>
        <end position="1079"/>
    </location>
</feature>
<dbReference type="PRINTS" id="PR00380">
    <property type="entry name" value="KINESINHEAVY"/>
</dbReference>
<dbReference type="PANTHER" id="PTHR21608">
    <property type="entry name" value="KINESIN-LIKE PROTEIN CG14535"/>
    <property type="match status" value="1"/>
</dbReference>
<dbReference type="GO" id="GO:0005874">
    <property type="term" value="C:microtubule"/>
    <property type="evidence" value="ECO:0007669"/>
    <property type="project" value="UniProtKB-KW"/>
</dbReference>
<evidence type="ECO:0000256" key="3">
    <source>
        <dbReference type="ARBA" id="ARBA00022701"/>
    </source>
</evidence>
<evidence type="ECO:0000259" key="10">
    <source>
        <dbReference type="PROSITE" id="PS50067"/>
    </source>
</evidence>
<comment type="similarity">
    <text evidence="8">Belongs to the TRAFAC class myosin-kinesin ATPase superfamily. Kinesin family.</text>
</comment>
<dbReference type="InterPro" id="IPR001752">
    <property type="entry name" value="Kinesin_motor_dom"/>
</dbReference>
<feature type="region of interest" description="Disordered" evidence="9">
    <location>
        <begin position="357"/>
        <end position="505"/>
    </location>
</feature>
<dbReference type="Proteomes" id="UP000494165">
    <property type="component" value="Unassembled WGS sequence"/>
</dbReference>